<dbReference type="EMBL" id="CP000230">
    <property type="protein sequence ID" value="ABC24458.1"/>
    <property type="molecule type" value="Genomic_DNA"/>
</dbReference>
<dbReference type="PATRIC" id="fig|269796.9.peg.3786"/>
<accession>Q2RN37</accession>
<dbReference type="Gene3D" id="3.40.50.300">
    <property type="entry name" value="P-loop containing nucleotide triphosphate hydrolases"/>
    <property type="match status" value="1"/>
</dbReference>
<keyword evidence="8" id="KW-1185">Reference proteome</keyword>
<dbReference type="PANTHER" id="PTHR43820">
    <property type="entry name" value="HIGH-AFFINITY BRANCHED-CHAIN AMINO ACID TRANSPORT ATP-BINDING PROTEIN LIVF"/>
    <property type="match status" value="1"/>
</dbReference>
<dbReference type="STRING" id="269796.Rru_A3664"/>
<dbReference type="RefSeq" id="WP_011391411.1">
    <property type="nucleotide sequence ID" value="NC_007643.1"/>
</dbReference>
<dbReference type="KEGG" id="rru:Rru_A3664"/>
<dbReference type="EnsemblBacteria" id="ABC24458">
    <property type="protein sequence ID" value="ABC24458"/>
    <property type="gene ID" value="Rru_A3664"/>
</dbReference>
<gene>
    <name evidence="7" type="ordered locus">Rru_A3664</name>
</gene>
<dbReference type="CDD" id="cd03224">
    <property type="entry name" value="ABC_TM1139_LivF_branched"/>
    <property type="match status" value="1"/>
</dbReference>
<evidence type="ECO:0000313" key="7">
    <source>
        <dbReference type="EMBL" id="ABC24458.1"/>
    </source>
</evidence>
<dbReference type="HOGENOM" id="CLU_000604_1_2_5"/>
<dbReference type="AlphaFoldDB" id="Q2RN37"/>
<protein>
    <submittedName>
        <fullName evidence="7">ABC transporter component</fullName>
        <ecNumber evidence="7">3.6.3.25</ecNumber>
    </submittedName>
</protein>
<dbReference type="GO" id="GO:0015807">
    <property type="term" value="P:L-amino acid transport"/>
    <property type="evidence" value="ECO:0007669"/>
    <property type="project" value="TreeGrafter"/>
</dbReference>
<keyword evidence="2" id="KW-0813">Transport</keyword>
<dbReference type="PANTHER" id="PTHR43820:SF2">
    <property type="entry name" value="ABC TRANSPORTER ATP-BINDING PROTEIN"/>
    <property type="match status" value="1"/>
</dbReference>
<proteinExistence type="inferred from homology"/>
<dbReference type="GO" id="GO:0005524">
    <property type="term" value="F:ATP binding"/>
    <property type="evidence" value="ECO:0007669"/>
    <property type="project" value="UniProtKB-KW"/>
</dbReference>
<evidence type="ECO:0000256" key="2">
    <source>
        <dbReference type="ARBA" id="ARBA00022448"/>
    </source>
</evidence>
<dbReference type="Proteomes" id="UP000001929">
    <property type="component" value="Chromosome"/>
</dbReference>
<feature type="domain" description="ABC transporter" evidence="6">
    <location>
        <begin position="2"/>
        <end position="230"/>
    </location>
</feature>
<dbReference type="InterPro" id="IPR052156">
    <property type="entry name" value="BCAA_Transport_ATP-bd_LivF"/>
</dbReference>
<comment type="similarity">
    <text evidence="1">Belongs to the ABC transporter superfamily.</text>
</comment>
<keyword evidence="5" id="KW-0029">Amino-acid transport</keyword>
<dbReference type="EC" id="3.6.3.25" evidence="7"/>
<dbReference type="InterPro" id="IPR017871">
    <property type="entry name" value="ABC_transporter-like_CS"/>
</dbReference>
<dbReference type="InterPro" id="IPR027417">
    <property type="entry name" value="P-loop_NTPase"/>
</dbReference>
<evidence type="ECO:0000256" key="5">
    <source>
        <dbReference type="ARBA" id="ARBA00022970"/>
    </source>
</evidence>
<sequence>MLELHDVKASHGTVPALFGVSLRLGAGEGLALLGRNGAGKSSILRAILGLMRVTAGEIALGGRSLIDWPLHARIRAGLGWVPEDRRVFAGLSVAENIAVGTRNAAGPWTTARLKALFPKLDELWTRRAGTLSGGEQQMLTIARTLAGNPRVLLLDEPSEGLAPLVVADLGRAVAAIKAEGVALLLSEQNMTLARGLADRACLIDRGRGVWSGAMADLAKESALQTRHLAV</sequence>
<evidence type="ECO:0000256" key="4">
    <source>
        <dbReference type="ARBA" id="ARBA00022840"/>
    </source>
</evidence>
<evidence type="ECO:0000259" key="6">
    <source>
        <dbReference type="PROSITE" id="PS50893"/>
    </source>
</evidence>
<dbReference type="SMART" id="SM00382">
    <property type="entry name" value="AAA"/>
    <property type="match status" value="1"/>
</dbReference>
<reference evidence="7 8" key="1">
    <citation type="journal article" date="2011" name="Stand. Genomic Sci.">
        <title>Complete genome sequence of Rhodospirillum rubrum type strain (S1).</title>
        <authorList>
            <person name="Munk A.C."/>
            <person name="Copeland A."/>
            <person name="Lucas S."/>
            <person name="Lapidus A."/>
            <person name="Del Rio T.G."/>
            <person name="Barry K."/>
            <person name="Detter J.C."/>
            <person name="Hammon N."/>
            <person name="Israni S."/>
            <person name="Pitluck S."/>
            <person name="Brettin T."/>
            <person name="Bruce D."/>
            <person name="Han C."/>
            <person name="Tapia R."/>
            <person name="Gilna P."/>
            <person name="Schmutz J."/>
            <person name="Larimer F."/>
            <person name="Land M."/>
            <person name="Kyrpides N.C."/>
            <person name="Mavromatis K."/>
            <person name="Richardson P."/>
            <person name="Rohde M."/>
            <person name="Goker M."/>
            <person name="Klenk H.P."/>
            <person name="Zhang Y."/>
            <person name="Roberts G.P."/>
            <person name="Reslewic S."/>
            <person name="Schwartz D.C."/>
        </authorList>
    </citation>
    <scope>NUCLEOTIDE SEQUENCE [LARGE SCALE GENOMIC DNA]</scope>
    <source>
        <strain evidence="8">ATCC 11170 / ATH 1.1.1 / DSM 467 / LMG 4362 / NCIMB 8255 / S1</strain>
    </source>
</reference>
<organism evidence="7 8">
    <name type="scientific">Rhodospirillum rubrum (strain ATCC 11170 / ATH 1.1.1 / DSM 467 / LMG 4362 / NCIMB 8255 / S1)</name>
    <dbReference type="NCBI Taxonomy" id="269796"/>
    <lineage>
        <taxon>Bacteria</taxon>
        <taxon>Pseudomonadati</taxon>
        <taxon>Pseudomonadota</taxon>
        <taxon>Alphaproteobacteria</taxon>
        <taxon>Rhodospirillales</taxon>
        <taxon>Rhodospirillaceae</taxon>
        <taxon>Rhodospirillum</taxon>
    </lineage>
</organism>
<dbReference type="PROSITE" id="PS50893">
    <property type="entry name" value="ABC_TRANSPORTER_2"/>
    <property type="match status" value="1"/>
</dbReference>
<keyword evidence="3" id="KW-0547">Nucleotide-binding</keyword>
<dbReference type="GO" id="GO:0016887">
    <property type="term" value="F:ATP hydrolysis activity"/>
    <property type="evidence" value="ECO:0007669"/>
    <property type="project" value="InterPro"/>
</dbReference>
<dbReference type="GO" id="GO:0015658">
    <property type="term" value="F:branched-chain amino acid transmembrane transporter activity"/>
    <property type="evidence" value="ECO:0007669"/>
    <property type="project" value="TreeGrafter"/>
</dbReference>
<dbReference type="SUPFAM" id="SSF52540">
    <property type="entry name" value="P-loop containing nucleoside triphosphate hydrolases"/>
    <property type="match status" value="1"/>
</dbReference>
<evidence type="ECO:0000313" key="8">
    <source>
        <dbReference type="Proteomes" id="UP000001929"/>
    </source>
</evidence>
<evidence type="ECO:0000256" key="3">
    <source>
        <dbReference type="ARBA" id="ARBA00022741"/>
    </source>
</evidence>
<keyword evidence="7" id="KW-0378">Hydrolase</keyword>
<dbReference type="PhylomeDB" id="Q2RN37"/>
<dbReference type="Pfam" id="PF00005">
    <property type="entry name" value="ABC_tran"/>
    <property type="match status" value="1"/>
</dbReference>
<evidence type="ECO:0000256" key="1">
    <source>
        <dbReference type="ARBA" id="ARBA00005417"/>
    </source>
</evidence>
<keyword evidence="4" id="KW-0067">ATP-binding</keyword>
<dbReference type="PROSITE" id="PS00211">
    <property type="entry name" value="ABC_TRANSPORTER_1"/>
    <property type="match status" value="1"/>
</dbReference>
<dbReference type="InterPro" id="IPR003593">
    <property type="entry name" value="AAA+_ATPase"/>
</dbReference>
<dbReference type="InterPro" id="IPR003439">
    <property type="entry name" value="ABC_transporter-like_ATP-bd"/>
</dbReference>
<dbReference type="eggNOG" id="COG0410">
    <property type="taxonomic scope" value="Bacteria"/>
</dbReference>
<name>Q2RN37_RHORT</name>